<evidence type="ECO:0000313" key="4">
    <source>
        <dbReference type="RefSeq" id="XP_035685431.1"/>
    </source>
</evidence>
<dbReference type="InterPro" id="IPR019080">
    <property type="entry name" value="YqaJ_viral_recombinase"/>
</dbReference>
<organism evidence="3 4">
    <name type="scientific">Branchiostoma floridae</name>
    <name type="common">Florida lancelet</name>
    <name type="synonym">Amphioxus</name>
    <dbReference type="NCBI Taxonomy" id="7739"/>
    <lineage>
        <taxon>Eukaryota</taxon>
        <taxon>Metazoa</taxon>
        <taxon>Chordata</taxon>
        <taxon>Cephalochordata</taxon>
        <taxon>Leptocardii</taxon>
        <taxon>Amphioxiformes</taxon>
        <taxon>Branchiostomatidae</taxon>
        <taxon>Branchiostoma</taxon>
    </lineage>
</organism>
<evidence type="ECO:0000256" key="1">
    <source>
        <dbReference type="SAM" id="MobiDB-lite"/>
    </source>
</evidence>
<reference evidence="3" key="1">
    <citation type="journal article" date="2020" name="Nat. Ecol. Evol.">
        <title>Deeply conserved synteny resolves early events in vertebrate evolution.</title>
        <authorList>
            <person name="Simakov O."/>
            <person name="Marletaz F."/>
            <person name="Yue J.X."/>
            <person name="O'Connell B."/>
            <person name="Jenkins J."/>
            <person name="Brandt A."/>
            <person name="Calef R."/>
            <person name="Tung C.H."/>
            <person name="Huang T.K."/>
            <person name="Schmutz J."/>
            <person name="Satoh N."/>
            <person name="Yu J.K."/>
            <person name="Putnam N.H."/>
            <person name="Green R.E."/>
            <person name="Rokhsar D.S."/>
        </authorList>
    </citation>
    <scope>NUCLEOTIDE SEQUENCE [LARGE SCALE GENOMIC DNA]</scope>
    <source>
        <strain evidence="3">S238N-H82</strain>
    </source>
</reference>
<gene>
    <name evidence="4" type="primary">LOC118422035</name>
</gene>
<dbReference type="RefSeq" id="XP_035685431.1">
    <property type="nucleotide sequence ID" value="XM_035829538.1"/>
</dbReference>
<evidence type="ECO:0000259" key="2">
    <source>
        <dbReference type="Pfam" id="PF09588"/>
    </source>
</evidence>
<dbReference type="SUPFAM" id="SSF52980">
    <property type="entry name" value="Restriction endonuclease-like"/>
    <property type="match status" value="1"/>
</dbReference>
<feature type="domain" description="YqaJ viral recombinase" evidence="2">
    <location>
        <begin position="177"/>
        <end position="335"/>
    </location>
</feature>
<dbReference type="GeneID" id="118422035"/>
<dbReference type="InterPro" id="IPR011604">
    <property type="entry name" value="PDDEXK-like_dom_sf"/>
</dbReference>
<reference evidence="4" key="2">
    <citation type="submission" date="2025-08" db="UniProtKB">
        <authorList>
            <consortium name="RefSeq"/>
        </authorList>
    </citation>
    <scope>IDENTIFICATION</scope>
    <source>
        <strain evidence="4">S238N-H82</strain>
        <tissue evidence="4">Testes</tissue>
    </source>
</reference>
<dbReference type="AlphaFoldDB" id="A0A9J7MZ34"/>
<evidence type="ECO:0000313" key="3">
    <source>
        <dbReference type="Proteomes" id="UP000001554"/>
    </source>
</evidence>
<dbReference type="PANTHER" id="PTHR47526:SF4">
    <property type="entry name" value="SWIM-TYPE DOMAIN-CONTAINING PROTEIN"/>
    <property type="match status" value="1"/>
</dbReference>
<dbReference type="OrthoDB" id="7753208at2759"/>
<name>A0A9J7MZ34_BRAFL</name>
<dbReference type="InterPro" id="IPR011335">
    <property type="entry name" value="Restrct_endonuc-II-like"/>
</dbReference>
<accession>A0A9J7MZ34</accession>
<dbReference type="GO" id="GO:0006281">
    <property type="term" value="P:DNA repair"/>
    <property type="evidence" value="ECO:0007669"/>
    <property type="project" value="UniProtKB-ARBA"/>
</dbReference>
<dbReference type="KEGG" id="bfo:118422035"/>
<dbReference type="Proteomes" id="UP000001554">
    <property type="component" value="Chromosome 8"/>
</dbReference>
<dbReference type="Pfam" id="PF09588">
    <property type="entry name" value="YqaJ"/>
    <property type="match status" value="1"/>
</dbReference>
<dbReference type="Gene3D" id="3.90.320.10">
    <property type="match status" value="1"/>
</dbReference>
<dbReference type="OMA" id="HLVECEC"/>
<keyword evidence="3" id="KW-1185">Reference proteome</keyword>
<proteinExistence type="predicted"/>
<feature type="region of interest" description="Disordered" evidence="1">
    <location>
        <begin position="28"/>
        <end position="80"/>
    </location>
</feature>
<protein>
    <submittedName>
        <fullName evidence="4">Uncharacterized protein LOC118422035</fullName>
    </submittedName>
</protein>
<dbReference type="CDD" id="cd22343">
    <property type="entry name" value="PDDEXK_lambda_exonuclease-like"/>
    <property type="match status" value="1"/>
</dbReference>
<dbReference type="PANTHER" id="PTHR47526">
    <property type="entry name" value="ATP-DEPENDENT DNA HELICASE"/>
    <property type="match status" value="1"/>
</dbReference>
<sequence>MAGVSEVCSHVAATLFYMGQAAATSCTSKPSLWNRPLKRKPQKPYAEGSAINFKRPKNPLLDNNTPPKLPKTAATGTSLKQPTVSQKDTFYKMMRDSGIKPAFLSIVKGYTDPYIPSVVALNLPSPLCRLFRTEYMQLSHNDLTKKCEEEASRLAFSTEQVAALEKTTRLQSKSNTWFEYRAGRITASNFRAAVSTNPVSPSVSLIKRICYPEAYKFSTAATRWGCQHESTAINSYKEMQVKDHDSLKVGDSGFHIHAEHTFLGATPDGLVTCKCCGEGILEVKCPMCVKDKTFESEADQQHRQFCLELRGQRLQLKHSHPYYFQVQAQLACTGRNYCDFVVWRGAGKTTQQLHIERIYPDVAFFSTYVAKAKTLFNKNCQSSSVHGKALLYVETPVSKYLITRKQLL</sequence>